<evidence type="ECO:0000259" key="2">
    <source>
        <dbReference type="PROSITE" id="PS50995"/>
    </source>
</evidence>
<sequence>MDDVRWLTDEEQEIWRTYMTASTEFTAHVDRQLRRDSGMPMAYYEILVRLSEAPGRCLRMSDLAEASLNSRSRLSHAVSALEKSGWVLRRPADDDRRGWVCELTDQGFAALAEAAPGHVTTVREHLFDVLTAEQLATLRDIGRAISAGLKTACDEARAEDAPCDAADSDACDTDAAAACPPTAAEAPAVTGTTAEAGAPAEAATR</sequence>
<evidence type="ECO:0000256" key="1">
    <source>
        <dbReference type="SAM" id="MobiDB-lite"/>
    </source>
</evidence>
<dbReference type="RefSeq" id="WP_205357087.1">
    <property type="nucleotide sequence ID" value="NZ_JADKYB010000005.1"/>
</dbReference>
<gene>
    <name evidence="3" type="ORF">ITX44_11920</name>
</gene>
<dbReference type="Gene3D" id="1.10.10.10">
    <property type="entry name" value="Winged helix-like DNA-binding domain superfamily/Winged helix DNA-binding domain"/>
    <property type="match status" value="1"/>
</dbReference>
<dbReference type="PRINTS" id="PR00598">
    <property type="entry name" value="HTHMARR"/>
</dbReference>
<dbReference type="PANTHER" id="PTHR33164:SF99">
    <property type="entry name" value="MARR FAMILY REGULATORY PROTEIN"/>
    <property type="match status" value="1"/>
</dbReference>
<proteinExistence type="predicted"/>
<accession>A0ABS2TPG8</accession>
<keyword evidence="4" id="KW-1185">Reference proteome</keyword>
<dbReference type="InterPro" id="IPR036388">
    <property type="entry name" value="WH-like_DNA-bd_sf"/>
</dbReference>
<evidence type="ECO:0000313" key="3">
    <source>
        <dbReference type="EMBL" id="MBM9505240.1"/>
    </source>
</evidence>
<feature type="domain" description="HTH marR-type" evidence="2">
    <location>
        <begin position="11"/>
        <end position="147"/>
    </location>
</feature>
<reference evidence="3 4" key="1">
    <citation type="submission" date="2021-01" db="EMBL/GenBank/DDBJ databases">
        <title>Streptomyces acididurans sp. nov., isolated from a peat swamp forest soil.</title>
        <authorList>
            <person name="Chantavorakit T."/>
            <person name="Duangmal K."/>
        </authorList>
    </citation>
    <scope>NUCLEOTIDE SEQUENCE [LARGE SCALE GENOMIC DNA]</scope>
    <source>
        <strain evidence="3 4">KK5PA1</strain>
    </source>
</reference>
<dbReference type="SUPFAM" id="SSF46785">
    <property type="entry name" value="Winged helix' DNA-binding domain"/>
    <property type="match status" value="1"/>
</dbReference>
<comment type="caution">
    <text evidence="3">The sequence shown here is derived from an EMBL/GenBank/DDBJ whole genome shotgun (WGS) entry which is preliminary data.</text>
</comment>
<dbReference type="InterPro" id="IPR036390">
    <property type="entry name" value="WH_DNA-bd_sf"/>
</dbReference>
<organism evidence="3 4">
    <name type="scientific">Actinacidiphila acididurans</name>
    <dbReference type="NCBI Taxonomy" id="2784346"/>
    <lineage>
        <taxon>Bacteria</taxon>
        <taxon>Bacillati</taxon>
        <taxon>Actinomycetota</taxon>
        <taxon>Actinomycetes</taxon>
        <taxon>Kitasatosporales</taxon>
        <taxon>Streptomycetaceae</taxon>
        <taxon>Actinacidiphila</taxon>
    </lineage>
</organism>
<dbReference type="Proteomes" id="UP000749040">
    <property type="component" value="Unassembled WGS sequence"/>
</dbReference>
<dbReference type="PANTHER" id="PTHR33164">
    <property type="entry name" value="TRANSCRIPTIONAL REGULATOR, MARR FAMILY"/>
    <property type="match status" value="1"/>
</dbReference>
<dbReference type="Pfam" id="PF12802">
    <property type="entry name" value="MarR_2"/>
    <property type="match status" value="1"/>
</dbReference>
<feature type="region of interest" description="Disordered" evidence="1">
    <location>
        <begin position="180"/>
        <end position="205"/>
    </location>
</feature>
<dbReference type="InterPro" id="IPR039422">
    <property type="entry name" value="MarR/SlyA-like"/>
</dbReference>
<protein>
    <submittedName>
        <fullName evidence="3">MarR family transcriptional regulator</fullName>
    </submittedName>
</protein>
<dbReference type="EMBL" id="JADKYB010000005">
    <property type="protein sequence ID" value="MBM9505240.1"/>
    <property type="molecule type" value="Genomic_DNA"/>
</dbReference>
<evidence type="ECO:0000313" key="4">
    <source>
        <dbReference type="Proteomes" id="UP000749040"/>
    </source>
</evidence>
<dbReference type="InterPro" id="IPR000835">
    <property type="entry name" value="HTH_MarR-typ"/>
</dbReference>
<dbReference type="SMART" id="SM00347">
    <property type="entry name" value="HTH_MARR"/>
    <property type="match status" value="1"/>
</dbReference>
<dbReference type="PROSITE" id="PS50995">
    <property type="entry name" value="HTH_MARR_2"/>
    <property type="match status" value="1"/>
</dbReference>
<name>A0ABS2TPG8_9ACTN</name>